<feature type="compositionally biased region" description="Basic residues" evidence="1">
    <location>
        <begin position="55"/>
        <end position="65"/>
    </location>
</feature>
<dbReference type="AlphaFoldDB" id="A0AAU2AIS6"/>
<sequence>MRNPLSFIFADPSQHGGSGDTMGRPARNAREADRQGWANSDRTDGFSRDVENGGGRRRLFGRKGS</sequence>
<evidence type="ECO:0000313" key="2">
    <source>
        <dbReference type="EMBL" id="WTT23905.1"/>
    </source>
</evidence>
<feature type="region of interest" description="Disordered" evidence="1">
    <location>
        <begin position="1"/>
        <end position="65"/>
    </location>
</feature>
<feature type="compositionally biased region" description="Basic and acidic residues" evidence="1">
    <location>
        <begin position="41"/>
        <end position="51"/>
    </location>
</feature>
<organism evidence="2">
    <name type="scientific">Streptomyces sp. NBC_00093</name>
    <dbReference type="NCBI Taxonomy" id="2975649"/>
    <lineage>
        <taxon>Bacteria</taxon>
        <taxon>Bacillati</taxon>
        <taxon>Actinomycetota</taxon>
        <taxon>Actinomycetes</taxon>
        <taxon>Kitasatosporales</taxon>
        <taxon>Streptomycetaceae</taxon>
        <taxon>Streptomyces</taxon>
    </lineage>
</organism>
<name>A0AAU2AIS6_9ACTN</name>
<proteinExistence type="predicted"/>
<gene>
    <name evidence="2" type="ORF">OHA22_51110</name>
</gene>
<protein>
    <submittedName>
        <fullName evidence="2">Uncharacterized protein</fullName>
    </submittedName>
</protein>
<dbReference type="EMBL" id="CP108223">
    <property type="protein sequence ID" value="WTT23905.1"/>
    <property type="molecule type" value="Genomic_DNA"/>
</dbReference>
<evidence type="ECO:0000256" key="1">
    <source>
        <dbReference type="SAM" id="MobiDB-lite"/>
    </source>
</evidence>
<accession>A0AAU2AIS6</accession>
<reference evidence="2" key="1">
    <citation type="submission" date="2022-10" db="EMBL/GenBank/DDBJ databases">
        <title>The complete genomes of actinobacterial strains from the NBC collection.</title>
        <authorList>
            <person name="Joergensen T.S."/>
            <person name="Alvarez Arevalo M."/>
            <person name="Sterndorff E.B."/>
            <person name="Faurdal D."/>
            <person name="Vuksanovic O."/>
            <person name="Mourched A.-S."/>
            <person name="Charusanti P."/>
            <person name="Shaw S."/>
            <person name="Blin K."/>
            <person name="Weber T."/>
        </authorList>
    </citation>
    <scope>NUCLEOTIDE SEQUENCE</scope>
    <source>
        <strain evidence="2">NBC_00093</strain>
    </source>
</reference>